<evidence type="ECO:0000313" key="2">
    <source>
        <dbReference type="EMBL" id="KAK8899692.1"/>
    </source>
</evidence>
<dbReference type="EMBL" id="JAPFFF010000001">
    <property type="protein sequence ID" value="KAK8899692.1"/>
    <property type="molecule type" value="Genomic_DNA"/>
</dbReference>
<keyword evidence="3" id="KW-1185">Reference proteome</keyword>
<evidence type="ECO:0000313" key="3">
    <source>
        <dbReference type="Proteomes" id="UP001470230"/>
    </source>
</evidence>
<reference evidence="2 3" key="1">
    <citation type="submission" date="2024-04" db="EMBL/GenBank/DDBJ databases">
        <title>Tritrichomonas musculus Genome.</title>
        <authorList>
            <person name="Alves-Ferreira E."/>
            <person name="Grigg M."/>
            <person name="Lorenzi H."/>
            <person name="Galac M."/>
        </authorList>
    </citation>
    <scope>NUCLEOTIDE SEQUENCE [LARGE SCALE GENOMIC DNA]</scope>
    <source>
        <strain evidence="2 3">EAF2021</strain>
    </source>
</reference>
<sequence>MSNFEHYYNQIITAFEATRRDLLSMTSAVVPKATELHRRKWRVKQLDNSIYDLKTTIAACNHQIDDEKDKLEELNSEYDRLQAQARKLAEDAKMLEGVTGIPAAMPKNAENDIMKDIVGFSEHFRVSFAEFYLNLPTIKQELPSDPTLSRDANILVSTLRDYMTLQFDHRSIDADLSKKIDDRTTEVKELDAKITEDENRVEREVAAQRARIEQSANRMKESIQEQGRQLRKQGHKITTELQAAQDELKAKVFELEQKERRLKSRASSLQSQFKSMRENYRRKANDIELELDRLENRIDSIKQNPCLVDRKLVNISLILSKKSRLINKAIGEMRAEIDNFNQWISG</sequence>
<protein>
    <submittedName>
        <fullName evidence="2">Uncharacterized protein</fullName>
    </submittedName>
</protein>
<keyword evidence="1" id="KW-0175">Coiled coil</keyword>
<comment type="caution">
    <text evidence="2">The sequence shown here is derived from an EMBL/GenBank/DDBJ whole genome shotgun (WGS) entry which is preliminary data.</text>
</comment>
<feature type="coiled-coil region" evidence="1">
    <location>
        <begin position="57"/>
        <end position="98"/>
    </location>
</feature>
<organism evidence="2 3">
    <name type="scientific">Tritrichomonas musculus</name>
    <dbReference type="NCBI Taxonomy" id="1915356"/>
    <lineage>
        <taxon>Eukaryota</taxon>
        <taxon>Metamonada</taxon>
        <taxon>Parabasalia</taxon>
        <taxon>Tritrichomonadida</taxon>
        <taxon>Tritrichomonadidae</taxon>
        <taxon>Tritrichomonas</taxon>
    </lineage>
</organism>
<feature type="coiled-coil region" evidence="1">
    <location>
        <begin position="198"/>
        <end position="304"/>
    </location>
</feature>
<gene>
    <name evidence="2" type="ORF">M9Y10_002014</name>
</gene>
<name>A0ABR2L8L1_9EUKA</name>
<dbReference type="Proteomes" id="UP001470230">
    <property type="component" value="Unassembled WGS sequence"/>
</dbReference>
<evidence type="ECO:0000256" key="1">
    <source>
        <dbReference type="SAM" id="Coils"/>
    </source>
</evidence>
<proteinExistence type="predicted"/>
<accession>A0ABR2L8L1</accession>